<sequence length="193" mass="21357">MSRRETDATDPTGQRLPAHERLVADLGLRAYAALSPPGSVLRLFRREAEQACAIAAGLDEVQGRRAVRIRRVAGLEPGGRDWSVYMVLDHLVMVNTAVTALVHALCVSQGHSVEIAPADVTPHLDAGPDRIDALRASVERHAEVIERLGVLNGREPYPHPWFGPLSARQWHALAALHNRIHRVQIQRIARRLD</sequence>
<dbReference type="EMBL" id="SMDC01000013">
    <property type="protein sequence ID" value="TCW34033.1"/>
    <property type="molecule type" value="Genomic_DNA"/>
</dbReference>
<evidence type="ECO:0000313" key="2">
    <source>
        <dbReference type="Proteomes" id="UP000295247"/>
    </source>
</evidence>
<dbReference type="AlphaFoldDB" id="A0A4R4A5K0"/>
<dbReference type="SUPFAM" id="SSF109854">
    <property type="entry name" value="DinB/YfiT-like putative metalloenzymes"/>
    <property type="match status" value="1"/>
</dbReference>
<name>A0A4R4A5K0_MARGR</name>
<gene>
    <name evidence="1" type="ORF">EDC29_11316</name>
</gene>
<dbReference type="Proteomes" id="UP000295247">
    <property type="component" value="Unassembled WGS sequence"/>
</dbReference>
<organism evidence="1 2">
    <name type="scientific">Marichromatium gracile</name>
    <name type="common">Chromatium gracile</name>
    <dbReference type="NCBI Taxonomy" id="1048"/>
    <lineage>
        <taxon>Bacteria</taxon>
        <taxon>Pseudomonadati</taxon>
        <taxon>Pseudomonadota</taxon>
        <taxon>Gammaproteobacteria</taxon>
        <taxon>Chromatiales</taxon>
        <taxon>Chromatiaceae</taxon>
        <taxon>Marichromatium</taxon>
    </lineage>
</organism>
<proteinExistence type="predicted"/>
<reference evidence="1 2" key="1">
    <citation type="submission" date="2019-03" db="EMBL/GenBank/DDBJ databases">
        <title>Genomic Encyclopedia of Type Strains, Phase IV (KMG-IV): sequencing the most valuable type-strain genomes for metagenomic binning, comparative biology and taxonomic classification.</title>
        <authorList>
            <person name="Goeker M."/>
        </authorList>
    </citation>
    <scope>NUCLEOTIDE SEQUENCE [LARGE SCALE GENOMIC DNA]</scope>
    <source>
        <strain evidence="1 2">DSM 203</strain>
    </source>
</reference>
<evidence type="ECO:0000313" key="1">
    <source>
        <dbReference type="EMBL" id="TCW34033.1"/>
    </source>
</evidence>
<accession>A0A4R4A5K0</accession>
<comment type="caution">
    <text evidence="1">The sequence shown here is derived from an EMBL/GenBank/DDBJ whole genome shotgun (WGS) entry which is preliminary data.</text>
</comment>
<protein>
    <submittedName>
        <fullName evidence="1">DinB family protein</fullName>
    </submittedName>
</protein>
<dbReference type="Gene3D" id="1.20.120.450">
    <property type="entry name" value="dinb family like domain"/>
    <property type="match status" value="1"/>
</dbReference>
<dbReference type="InterPro" id="IPR034660">
    <property type="entry name" value="DinB/YfiT-like"/>
</dbReference>
<dbReference type="RefSeq" id="WP_132230523.1">
    <property type="nucleotide sequence ID" value="NZ_NRRH01000024.1"/>
</dbReference>